<dbReference type="InterPro" id="IPR002524">
    <property type="entry name" value="Cation_efflux"/>
</dbReference>
<dbReference type="Proteomes" id="UP001165065">
    <property type="component" value="Unassembled WGS sequence"/>
</dbReference>
<dbReference type="SUPFAM" id="SSF161111">
    <property type="entry name" value="Cation efflux protein transmembrane domain-like"/>
    <property type="match status" value="1"/>
</dbReference>
<comment type="subcellular location">
    <subcellularLocation>
        <location evidence="1">Membrane</location>
        <topology evidence="1">Multi-pass membrane protein</topology>
    </subcellularLocation>
</comment>
<dbReference type="InterPro" id="IPR027469">
    <property type="entry name" value="Cation_efflux_TMD_sf"/>
</dbReference>
<dbReference type="Pfam" id="PF01545">
    <property type="entry name" value="Cation_efflux"/>
    <property type="match status" value="1"/>
</dbReference>
<evidence type="ECO:0008006" key="11">
    <source>
        <dbReference type="Google" id="ProtNLM"/>
    </source>
</evidence>
<accession>A0A9W7L9F5</accession>
<organism evidence="9 10">
    <name type="scientific">Triparma columacea</name>
    <dbReference type="NCBI Taxonomy" id="722753"/>
    <lineage>
        <taxon>Eukaryota</taxon>
        <taxon>Sar</taxon>
        <taxon>Stramenopiles</taxon>
        <taxon>Ochrophyta</taxon>
        <taxon>Bolidophyceae</taxon>
        <taxon>Parmales</taxon>
        <taxon>Triparmaceae</taxon>
        <taxon>Triparma</taxon>
    </lineage>
</organism>
<feature type="domain" description="Cation efflux protein transmembrane" evidence="7">
    <location>
        <begin position="41"/>
        <end position="244"/>
    </location>
</feature>
<dbReference type="PANTHER" id="PTHR43840">
    <property type="entry name" value="MITOCHONDRIAL METAL TRANSPORTER 1-RELATED"/>
    <property type="match status" value="1"/>
</dbReference>
<keyword evidence="5" id="KW-1133">Transmembrane helix</keyword>
<evidence type="ECO:0000259" key="8">
    <source>
        <dbReference type="Pfam" id="PF16916"/>
    </source>
</evidence>
<dbReference type="PANTHER" id="PTHR43840:SF15">
    <property type="entry name" value="MITOCHONDRIAL METAL TRANSPORTER 1-RELATED"/>
    <property type="match status" value="1"/>
</dbReference>
<dbReference type="Gene3D" id="1.20.1510.10">
    <property type="entry name" value="Cation efflux protein transmembrane domain"/>
    <property type="match status" value="1"/>
</dbReference>
<evidence type="ECO:0000256" key="2">
    <source>
        <dbReference type="ARBA" id="ARBA00008114"/>
    </source>
</evidence>
<comment type="caution">
    <text evidence="9">The sequence shown here is derived from an EMBL/GenBank/DDBJ whole genome shotgun (WGS) entry which is preliminary data.</text>
</comment>
<dbReference type="AlphaFoldDB" id="A0A9W7L9F5"/>
<dbReference type="InterPro" id="IPR058533">
    <property type="entry name" value="Cation_efflux_TM"/>
</dbReference>
<dbReference type="OrthoDB" id="435980at2759"/>
<evidence type="ECO:0000313" key="10">
    <source>
        <dbReference type="Proteomes" id="UP001165065"/>
    </source>
</evidence>
<evidence type="ECO:0000256" key="4">
    <source>
        <dbReference type="ARBA" id="ARBA00022692"/>
    </source>
</evidence>
<dbReference type="NCBIfam" id="TIGR01297">
    <property type="entry name" value="CDF"/>
    <property type="match status" value="1"/>
</dbReference>
<dbReference type="Pfam" id="PF16916">
    <property type="entry name" value="ZT_dimer"/>
    <property type="match status" value="1"/>
</dbReference>
<comment type="similarity">
    <text evidence="2">Belongs to the cation diffusion facilitator (CDF) transporter (TC 2.A.4) family.</text>
</comment>
<keyword evidence="3" id="KW-0813">Transport</keyword>
<protein>
    <recommendedName>
        <fullName evidence="11">Cation efflux protein cytoplasmic domain-containing protein</fullName>
    </recommendedName>
</protein>
<evidence type="ECO:0000256" key="3">
    <source>
        <dbReference type="ARBA" id="ARBA00022448"/>
    </source>
</evidence>
<keyword evidence="4" id="KW-0812">Transmembrane</keyword>
<proteinExistence type="inferred from homology"/>
<keyword evidence="6" id="KW-0472">Membrane</keyword>
<dbReference type="EMBL" id="BRYA01000166">
    <property type="protein sequence ID" value="GMI42171.1"/>
    <property type="molecule type" value="Genomic_DNA"/>
</dbReference>
<name>A0A9W7L9F5_9STRA</name>
<dbReference type="GO" id="GO:0008324">
    <property type="term" value="F:monoatomic cation transmembrane transporter activity"/>
    <property type="evidence" value="ECO:0007669"/>
    <property type="project" value="InterPro"/>
</dbReference>
<keyword evidence="10" id="KW-1185">Reference proteome</keyword>
<dbReference type="FunFam" id="1.20.1510.10:FF:000006">
    <property type="entry name" value="Divalent cation efflux transporter"/>
    <property type="match status" value="1"/>
</dbReference>
<evidence type="ECO:0000259" key="7">
    <source>
        <dbReference type="Pfam" id="PF01545"/>
    </source>
</evidence>
<dbReference type="InterPro" id="IPR050291">
    <property type="entry name" value="CDF_Transporter"/>
</dbReference>
<evidence type="ECO:0000313" key="9">
    <source>
        <dbReference type="EMBL" id="GMI42171.1"/>
    </source>
</evidence>
<evidence type="ECO:0000256" key="5">
    <source>
        <dbReference type="ARBA" id="ARBA00022989"/>
    </source>
</evidence>
<dbReference type="InterPro" id="IPR036837">
    <property type="entry name" value="Cation_efflux_CTD_sf"/>
</dbReference>
<reference evidence="10" key="1">
    <citation type="journal article" date="2023" name="Commun. Biol.">
        <title>Genome analysis of Parmales, the sister group of diatoms, reveals the evolutionary specialization of diatoms from phago-mixotrophs to photoautotrophs.</title>
        <authorList>
            <person name="Ban H."/>
            <person name="Sato S."/>
            <person name="Yoshikawa S."/>
            <person name="Yamada K."/>
            <person name="Nakamura Y."/>
            <person name="Ichinomiya M."/>
            <person name="Sato N."/>
            <person name="Blanc-Mathieu R."/>
            <person name="Endo H."/>
            <person name="Kuwata A."/>
            <person name="Ogata H."/>
        </authorList>
    </citation>
    <scope>NUCLEOTIDE SEQUENCE [LARGE SCALE GENOMIC DNA]</scope>
</reference>
<gene>
    <name evidence="9" type="ORF">TrCOL_g12922</name>
</gene>
<dbReference type="SUPFAM" id="SSF160240">
    <property type="entry name" value="Cation efflux protein cytoplasmic domain-like"/>
    <property type="match status" value="1"/>
</dbReference>
<feature type="domain" description="Cation efflux protein cytoplasmic" evidence="8">
    <location>
        <begin position="250"/>
        <end position="328"/>
    </location>
</feature>
<evidence type="ECO:0000256" key="1">
    <source>
        <dbReference type="ARBA" id="ARBA00004141"/>
    </source>
</evidence>
<dbReference type="InterPro" id="IPR027470">
    <property type="entry name" value="Cation_efflux_CTD"/>
</dbReference>
<dbReference type="Gene3D" id="3.30.70.1350">
    <property type="entry name" value="Cation efflux protein, cytoplasmic domain"/>
    <property type="match status" value="2"/>
</dbReference>
<dbReference type="GO" id="GO:0016020">
    <property type="term" value="C:membrane"/>
    <property type="evidence" value="ECO:0007669"/>
    <property type="project" value="UniProtKB-SubCell"/>
</dbReference>
<evidence type="ECO:0000256" key="6">
    <source>
        <dbReference type="ARBA" id="ARBA00023136"/>
    </source>
</evidence>
<sequence length="446" mass="48031">MASRVGFLRSSKDFAARRIEFQKLRHSSSGSDAMSVTIKGAVLNGLLSASKGVAGVASNSPALISDAAHSFSDIATDLVTLLSHKKAREPADWDHPFGHGKFESLGTVSVGGVLGVTGFGVGWHSLCSINELLTDASFGSSAAEVTQFTDPKTAMGVAFLSVLAKEAMYRVTLKAGEEANSKVVIANAHHHRSDAYSSLVALVGIGGGVYFGIPWLDPVAGLVVAGMVVSTGIEVTREAVGDLLDTNVSAEFITEIAHVVSSVPGVTLNHRTKSLRARQMGPDILIDVSITVDGAMSASSAHQLGEHVRMRIMTRFDTVSDVRIHFDPSNREEFHKHANPNILPTQDVIDAKIRAVLRRTCPEILGVTEIFVVYNREGNITSKVNILLHPELRIEEANVIATRIREVLVDEIEEMSDVDVDLELSEMDGSAKELVLVPKENRNRRV</sequence>